<dbReference type="Proteomes" id="UP000830671">
    <property type="component" value="Chromosome 4"/>
</dbReference>
<dbReference type="KEGG" id="clup:CLUP02_07993"/>
<name>A0A9Q8WH80_9PEZI</name>
<evidence type="ECO:0000256" key="1">
    <source>
        <dbReference type="SAM" id="MobiDB-lite"/>
    </source>
</evidence>
<keyword evidence="3" id="KW-1185">Reference proteome</keyword>
<feature type="region of interest" description="Disordered" evidence="1">
    <location>
        <begin position="1"/>
        <end position="45"/>
    </location>
</feature>
<evidence type="ECO:0000313" key="3">
    <source>
        <dbReference type="Proteomes" id="UP000830671"/>
    </source>
</evidence>
<evidence type="ECO:0000313" key="2">
    <source>
        <dbReference type="EMBL" id="UQC82505.1"/>
    </source>
</evidence>
<proteinExistence type="predicted"/>
<reference evidence="2" key="1">
    <citation type="journal article" date="2021" name="Mol. Plant Microbe Interact.">
        <title>Complete Genome Sequence of the Plant-Pathogenic Fungus Colletotrichum lupini.</title>
        <authorList>
            <person name="Baroncelli R."/>
            <person name="Pensec F."/>
            <person name="Da Lio D."/>
            <person name="Boufleur T."/>
            <person name="Vicente I."/>
            <person name="Sarrocco S."/>
            <person name="Picot A."/>
            <person name="Baraldi E."/>
            <person name="Sukno S."/>
            <person name="Thon M."/>
            <person name="Le Floch G."/>
        </authorList>
    </citation>
    <scope>NUCLEOTIDE SEQUENCE</scope>
    <source>
        <strain evidence="2">IMI 504893</strain>
    </source>
</reference>
<protein>
    <submittedName>
        <fullName evidence="2">Uncharacterized protein</fullName>
    </submittedName>
</protein>
<dbReference type="AlphaFoldDB" id="A0A9Q8WH80"/>
<accession>A0A9Q8WH80</accession>
<feature type="compositionally biased region" description="Low complexity" evidence="1">
    <location>
        <begin position="12"/>
        <end position="25"/>
    </location>
</feature>
<sequence>MAILVSKLDTASTSSEDSSSPKKQSLNSQKKRNKQKPNSQPNPSDKMHLRLHHFVLLLAALLCLVDHADANRSYYTWYRRRCCNQPERKLCREALVRWRYCNDAARRGGLPPGPCIWTQQWWERAHHACRPGIEGPTDWVDPDKPVLPQVEY</sequence>
<dbReference type="RefSeq" id="XP_049144128.1">
    <property type="nucleotide sequence ID" value="XM_049286985.1"/>
</dbReference>
<organism evidence="2 3">
    <name type="scientific">Colletotrichum lupini</name>
    <dbReference type="NCBI Taxonomy" id="145971"/>
    <lineage>
        <taxon>Eukaryota</taxon>
        <taxon>Fungi</taxon>
        <taxon>Dikarya</taxon>
        <taxon>Ascomycota</taxon>
        <taxon>Pezizomycotina</taxon>
        <taxon>Sordariomycetes</taxon>
        <taxon>Hypocreomycetidae</taxon>
        <taxon>Glomerellales</taxon>
        <taxon>Glomerellaceae</taxon>
        <taxon>Colletotrichum</taxon>
        <taxon>Colletotrichum acutatum species complex</taxon>
    </lineage>
</organism>
<gene>
    <name evidence="2" type="ORF">CLUP02_07993</name>
</gene>
<dbReference type="GeneID" id="73341995"/>
<dbReference type="EMBL" id="CP019476">
    <property type="protein sequence ID" value="UQC82505.1"/>
    <property type="molecule type" value="Genomic_DNA"/>
</dbReference>